<accession>A2DVN7</accession>
<dbReference type="VEuPathDB" id="TrichDB:TVAGG3_0276120"/>
<evidence type="ECO:0000313" key="2">
    <source>
        <dbReference type="Proteomes" id="UP000001542"/>
    </source>
</evidence>
<organism evidence="1 2">
    <name type="scientific">Trichomonas vaginalis (strain ATCC PRA-98 / G3)</name>
    <dbReference type="NCBI Taxonomy" id="412133"/>
    <lineage>
        <taxon>Eukaryota</taxon>
        <taxon>Metamonada</taxon>
        <taxon>Parabasalia</taxon>
        <taxon>Trichomonadida</taxon>
        <taxon>Trichomonadidae</taxon>
        <taxon>Trichomonas</taxon>
    </lineage>
</organism>
<dbReference type="AlphaFoldDB" id="A2DVN7"/>
<dbReference type="VEuPathDB" id="TrichDB:TVAG_495980"/>
<sequence>MLEGDREFPSSIDPCDLRRESYAFICITTGKNLNSFSMQSLFLKLKIHKSVEPIITQPVWCHREDIYFDTAIMFQLKQLQFPPEELDISFELHARHLVTSQHLGTCRCPLIESHLAEDFRKPLYYFYKQAHLPLVDTRTGERLAKFVITIAFGYEEHLDYVEPSIKFNSVLLKYKGDHHEVPFPYAFKTVSDIEENWKLFAMAEGWSPPAKLQLVDFSKNSVTIDPEEEEESNENNLTNNLDISANTVIFRSTDTPKILSPCITPVKEINKILDQDISHEKRIDTFIQRKIIQMSTPKTEPRKFINARARSLTISPIDKIRCFSTPAPADYVGSPIRRSPSIDRIINGEDNIMDLHFSNSSDDDDADIFITPKKNQKLKRN</sequence>
<proteinExistence type="predicted"/>
<reference evidence="1" key="1">
    <citation type="submission" date="2006-10" db="EMBL/GenBank/DDBJ databases">
        <authorList>
            <person name="Amadeo P."/>
            <person name="Zhao Q."/>
            <person name="Wortman J."/>
            <person name="Fraser-Liggett C."/>
            <person name="Carlton J."/>
        </authorList>
    </citation>
    <scope>NUCLEOTIDE SEQUENCE</scope>
    <source>
        <strain evidence="1">G3</strain>
    </source>
</reference>
<dbReference type="EMBL" id="DS113254">
    <property type="protein sequence ID" value="EAY15579.1"/>
    <property type="molecule type" value="Genomic_DNA"/>
</dbReference>
<dbReference type="RefSeq" id="XP_001327802.1">
    <property type="nucleotide sequence ID" value="XM_001327767.1"/>
</dbReference>
<name>A2DVN7_TRIV3</name>
<evidence type="ECO:0000313" key="1">
    <source>
        <dbReference type="EMBL" id="EAY15579.1"/>
    </source>
</evidence>
<reference evidence="1" key="2">
    <citation type="journal article" date="2007" name="Science">
        <title>Draft genome sequence of the sexually transmitted pathogen Trichomonas vaginalis.</title>
        <authorList>
            <person name="Carlton J.M."/>
            <person name="Hirt R.P."/>
            <person name="Silva J.C."/>
            <person name="Delcher A.L."/>
            <person name="Schatz M."/>
            <person name="Zhao Q."/>
            <person name="Wortman J.R."/>
            <person name="Bidwell S.L."/>
            <person name="Alsmark U.C.M."/>
            <person name="Besteiro S."/>
            <person name="Sicheritz-Ponten T."/>
            <person name="Noel C.J."/>
            <person name="Dacks J.B."/>
            <person name="Foster P.G."/>
            <person name="Simillion C."/>
            <person name="Van de Peer Y."/>
            <person name="Miranda-Saavedra D."/>
            <person name="Barton G.J."/>
            <person name="Westrop G.D."/>
            <person name="Mueller S."/>
            <person name="Dessi D."/>
            <person name="Fiori P.L."/>
            <person name="Ren Q."/>
            <person name="Paulsen I."/>
            <person name="Zhang H."/>
            <person name="Bastida-Corcuera F.D."/>
            <person name="Simoes-Barbosa A."/>
            <person name="Brown M.T."/>
            <person name="Hayes R.D."/>
            <person name="Mukherjee M."/>
            <person name="Okumura C.Y."/>
            <person name="Schneider R."/>
            <person name="Smith A.J."/>
            <person name="Vanacova S."/>
            <person name="Villalvazo M."/>
            <person name="Haas B.J."/>
            <person name="Pertea M."/>
            <person name="Feldblyum T.V."/>
            <person name="Utterback T.R."/>
            <person name="Shu C.L."/>
            <person name="Osoegawa K."/>
            <person name="de Jong P.J."/>
            <person name="Hrdy I."/>
            <person name="Horvathova L."/>
            <person name="Zubacova Z."/>
            <person name="Dolezal P."/>
            <person name="Malik S.B."/>
            <person name="Logsdon J.M. Jr."/>
            <person name="Henze K."/>
            <person name="Gupta A."/>
            <person name="Wang C.C."/>
            <person name="Dunne R.L."/>
            <person name="Upcroft J.A."/>
            <person name="Upcroft P."/>
            <person name="White O."/>
            <person name="Salzberg S.L."/>
            <person name="Tang P."/>
            <person name="Chiu C.-H."/>
            <person name="Lee Y.-S."/>
            <person name="Embley T.M."/>
            <person name="Coombs G.H."/>
            <person name="Mottram J.C."/>
            <person name="Tachezy J."/>
            <person name="Fraser-Liggett C.M."/>
            <person name="Johnson P.J."/>
        </authorList>
    </citation>
    <scope>NUCLEOTIDE SEQUENCE [LARGE SCALE GENOMIC DNA]</scope>
    <source>
        <strain evidence="1">G3</strain>
    </source>
</reference>
<dbReference type="OrthoDB" id="10644514at2759"/>
<dbReference type="InParanoid" id="A2DVN7"/>
<keyword evidence="2" id="KW-1185">Reference proteome</keyword>
<dbReference type="Proteomes" id="UP000001542">
    <property type="component" value="Unassembled WGS sequence"/>
</dbReference>
<gene>
    <name evidence="1" type="ORF">TVAG_495980</name>
</gene>
<dbReference type="KEGG" id="tva:4773582"/>
<protein>
    <submittedName>
        <fullName evidence="1">Uncharacterized protein</fullName>
    </submittedName>
</protein>